<evidence type="ECO:0000256" key="6">
    <source>
        <dbReference type="SAM" id="MobiDB-lite"/>
    </source>
</evidence>
<dbReference type="Proteomes" id="UP000823858">
    <property type="component" value="Unassembled WGS sequence"/>
</dbReference>
<reference evidence="8" key="2">
    <citation type="submission" date="2021-04" db="EMBL/GenBank/DDBJ databases">
        <authorList>
            <person name="Gilroy R."/>
        </authorList>
    </citation>
    <scope>NUCLEOTIDE SEQUENCE</scope>
    <source>
        <strain evidence="8">ChiHjej13B12-4958</strain>
    </source>
</reference>
<organism evidence="8 9">
    <name type="scientific">Candidatus Corynebacterium faecigallinarum</name>
    <dbReference type="NCBI Taxonomy" id="2838528"/>
    <lineage>
        <taxon>Bacteria</taxon>
        <taxon>Bacillati</taxon>
        <taxon>Actinomycetota</taxon>
        <taxon>Actinomycetes</taxon>
        <taxon>Mycobacteriales</taxon>
        <taxon>Corynebacteriaceae</taxon>
        <taxon>Corynebacterium</taxon>
    </lineage>
</organism>
<dbReference type="InterPro" id="IPR004843">
    <property type="entry name" value="Calcineurin-like_PHP"/>
</dbReference>
<reference evidence="8" key="1">
    <citation type="journal article" date="2021" name="PeerJ">
        <title>Extensive microbial diversity within the chicken gut microbiome revealed by metagenomics and culture.</title>
        <authorList>
            <person name="Gilroy R."/>
            <person name="Ravi A."/>
            <person name="Getino M."/>
            <person name="Pursley I."/>
            <person name="Horton D.L."/>
            <person name="Alikhan N.F."/>
            <person name="Baker D."/>
            <person name="Gharbi K."/>
            <person name="Hall N."/>
            <person name="Watson M."/>
            <person name="Adriaenssens E.M."/>
            <person name="Foster-Nyarko E."/>
            <person name="Jarju S."/>
            <person name="Secka A."/>
            <person name="Antonio M."/>
            <person name="Oren A."/>
            <person name="Chaudhuri R.R."/>
            <person name="La Ragione R."/>
            <person name="Hildebrand F."/>
            <person name="Pallen M.J."/>
        </authorList>
    </citation>
    <scope>NUCLEOTIDE SEQUENCE</scope>
    <source>
        <strain evidence="8">ChiHjej13B12-4958</strain>
    </source>
</reference>
<dbReference type="GO" id="GO:0004527">
    <property type="term" value="F:exonuclease activity"/>
    <property type="evidence" value="ECO:0007669"/>
    <property type="project" value="UniProtKB-KW"/>
</dbReference>
<dbReference type="PANTHER" id="PTHR30337:SF0">
    <property type="entry name" value="NUCLEASE SBCCD SUBUNIT D"/>
    <property type="match status" value="1"/>
</dbReference>
<comment type="similarity">
    <text evidence="1">Belongs to the SbcD family.</text>
</comment>
<keyword evidence="3" id="KW-0540">Nuclease</keyword>
<protein>
    <recommendedName>
        <fullName evidence="2">Nuclease SbcCD subunit D</fullName>
    </recommendedName>
</protein>
<dbReference type="Gene3D" id="3.60.21.10">
    <property type="match status" value="1"/>
</dbReference>
<dbReference type="Pfam" id="PF00149">
    <property type="entry name" value="Metallophos"/>
    <property type="match status" value="1"/>
</dbReference>
<keyword evidence="5 8" id="KW-0269">Exonuclease</keyword>
<dbReference type="InterPro" id="IPR041796">
    <property type="entry name" value="Mre11_N"/>
</dbReference>
<dbReference type="PANTHER" id="PTHR30337">
    <property type="entry name" value="COMPONENT OF ATP-DEPENDENT DSDNA EXONUCLEASE"/>
    <property type="match status" value="1"/>
</dbReference>
<dbReference type="InterPro" id="IPR014577">
    <property type="entry name" value="UCP033093_metalloPase"/>
</dbReference>
<dbReference type="InterPro" id="IPR029052">
    <property type="entry name" value="Metallo-depent_PP-like"/>
</dbReference>
<evidence type="ECO:0000313" key="8">
    <source>
        <dbReference type="EMBL" id="HJC85261.1"/>
    </source>
</evidence>
<dbReference type="AlphaFoldDB" id="A0A9D2QCY1"/>
<evidence type="ECO:0000256" key="2">
    <source>
        <dbReference type="ARBA" id="ARBA00013365"/>
    </source>
</evidence>
<dbReference type="PIRSF" id="PIRSF033093">
    <property type="entry name" value="UCP_ML1119"/>
    <property type="match status" value="1"/>
</dbReference>
<gene>
    <name evidence="8" type="ORF">H9751_06930</name>
</gene>
<dbReference type="SUPFAM" id="SSF56300">
    <property type="entry name" value="Metallo-dependent phosphatases"/>
    <property type="match status" value="1"/>
</dbReference>
<feature type="region of interest" description="Disordered" evidence="6">
    <location>
        <begin position="168"/>
        <end position="187"/>
    </location>
</feature>
<evidence type="ECO:0000313" key="9">
    <source>
        <dbReference type="Proteomes" id="UP000823858"/>
    </source>
</evidence>
<evidence type="ECO:0000256" key="4">
    <source>
        <dbReference type="ARBA" id="ARBA00022801"/>
    </source>
</evidence>
<sequence>MTDTTTLSHTPEPGTFRFLHTSDWQLGMDRWFLGEEASPRYREARLRVIETLLEIAQERGCAAVVVAGDVFDDNLVDRVTWRRAVDILRGSPVPVFLLPGNHDPYDAASVYRSPEFRALAPTVQVLSDSTPHRVTGEQGPDADIVGAPLLSKYMSVDPVATVLAELRAEDSAEDSAEGNTEDNGEKARAAVRVVVGHGATESRESGADPSIIDVDGAAQACAESVVDVVALGDTHSVVNLHPSGTVWYSGSPEVTDFREQHGGGEHRSGFVLITDVTPAEAGPSTVEVEEVATGQWRFLALAAEITGPEDLDTWLDRLEGLPDKRTTVVKYALSGSVDLTTSARLDEEMERLVPSFAALYPRERLMDLHVIPGDEELAGADWPGVIGVAATELSEAAVEGDAASRDALRLLYRLSPTTVVATGQGE</sequence>
<dbReference type="EMBL" id="DWVP01000016">
    <property type="protein sequence ID" value="HJC85261.1"/>
    <property type="molecule type" value="Genomic_DNA"/>
</dbReference>
<evidence type="ECO:0000256" key="3">
    <source>
        <dbReference type="ARBA" id="ARBA00022722"/>
    </source>
</evidence>
<dbReference type="CDD" id="cd00840">
    <property type="entry name" value="MPP_Mre11_N"/>
    <property type="match status" value="1"/>
</dbReference>
<accession>A0A9D2QCY1</accession>
<evidence type="ECO:0000256" key="5">
    <source>
        <dbReference type="ARBA" id="ARBA00022839"/>
    </source>
</evidence>
<feature type="domain" description="Calcineurin-like phosphoesterase" evidence="7">
    <location>
        <begin position="16"/>
        <end position="235"/>
    </location>
</feature>
<name>A0A9D2QCY1_9CORY</name>
<dbReference type="InterPro" id="IPR050535">
    <property type="entry name" value="DNA_Repair-Maintenance_Comp"/>
</dbReference>
<evidence type="ECO:0000259" key="7">
    <source>
        <dbReference type="Pfam" id="PF00149"/>
    </source>
</evidence>
<evidence type="ECO:0000256" key="1">
    <source>
        <dbReference type="ARBA" id="ARBA00010555"/>
    </source>
</evidence>
<keyword evidence="4" id="KW-0378">Hydrolase</keyword>
<proteinExistence type="inferred from homology"/>
<feature type="compositionally biased region" description="Acidic residues" evidence="6">
    <location>
        <begin position="171"/>
        <end position="182"/>
    </location>
</feature>
<comment type="caution">
    <text evidence="8">The sequence shown here is derived from an EMBL/GenBank/DDBJ whole genome shotgun (WGS) entry which is preliminary data.</text>
</comment>